<dbReference type="EMBL" id="MN740015">
    <property type="protein sequence ID" value="QHT84135.1"/>
    <property type="molecule type" value="Genomic_DNA"/>
</dbReference>
<protein>
    <submittedName>
        <fullName evidence="1">Uncharacterized protein</fullName>
    </submittedName>
</protein>
<reference evidence="1" key="1">
    <citation type="journal article" date="2020" name="Nature">
        <title>Giant virus diversity and host interactions through global metagenomics.</title>
        <authorList>
            <person name="Schulz F."/>
            <person name="Roux S."/>
            <person name="Paez-Espino D."/>
            <person name="Jungbluth S."/>
            <person name="Walsh D.A."/>
            <person name="Denef V.J."/>
            <person name="McMahon K.D."/>
            <person name="Konstantinidis K.T."/>
            <person name="Eloe-Fadrosh E.A."/>
            <person name="Kyrpides N.C."/>
            <person name="Woyke T."/>
        </authorList>
    </citation>
    <scope>NUCLEOTIDE SEQUENCE</scope>
    <source>
        <strain evidence="1">GVMAG-M-3300023184-16</strain>
    </source>
</reference>
<sequence>MGPTQSLFVHNMTNTPHSSTYTYTRSNRFGAVETRHTMFSSYGVKSSISFSDGHGHVDFLQHRGELANNLQDFYSGGPKDGFNEGDYSHLC</sequence>
<accession>A0A6C0HVE9</accession>
<organism evidence="1">
    <name type="scientific">viral metagenome</name>
    <dbReference type="NCBI Taxonomy" id="1070528"/>
    <lineage>
        <taxon>unclassified sequences</taxon>
        <taxon>metagenomes</taxon>
        <taxon>organismal metagenomes</taxon>
    </lineage>
</organism>
<dbReference type="AlphaFoldDB" id="A0A6C0HVE9"/>
<name>A0A6C0HVE9_9ZZZZ</name>
<proteinExistence type="predicted"/>
<evidence type="ECO:0000313" key="1">
    <source>
        <dbReference type="EMBL" id="QHT84135.1"/>
    </source>
</evidence>